<evidence type="ECO:0000313" key="3">
    <source>
        <dbReference type="Proteomes" id="UP001270362"/>
    </source>
</evidence>
<keyword evidence="1" id="KW-1133">Transmembrane helix</keyword>
<dbReference type="AlphaFoldDB" id="A0AAE1CFY6"/>
<keyword evidence="1" id="KW-0472">Membrane</keyword>
<reference evidence="2" key="2">
    <citation type="submission" date="2023-06" db="EMBL/GenBank/DDBJ databases">
        <authorList>
            <consortium name="Lawrence Berkeley National Laboratory"/>
            <person name="Haridas S."/>
            <person name="Hensen N."/>
            <person name="Bonometti L."/>
            <person name="Westerberg I."/>
            <person name="Brannstrom I.O."/>
            <person name="Guillou S."/>
            <person name="Cros-Aarteil S."/>
            <person name="Calhoun S."/>
            <person name="Kuo A."/>
            <person name="Mondo S."/>
            <person name="Pangilinan J."/>
            <person name="Riley R."/>
            <person name="Labutti K."/>
            <person name="Andreopoulos B."/>
            <person name="Lipzen A."/>
            <person name="Chen C."/>
            <person name="Yanf M."/>
            <person name="Daum C."/>
            <person name="Ng V."/>
            <person name="Clum A."/>
            <person name="Steindorff A."/>
            <person name="Ohm R."/>
            <person name="Martin F."/>
            <person name="Silar P."/>
            <person name="Natvig D."/>
            <person name="Lalanne C."/>
            <person name="Gautier V."/>
            <person name="Ament-Velasquez S.L."/>
            <person name="Kruys A."/>
            <person name="Hutchinson M.I."/>
            <person name="Powell A.J."/>
            <person name="Barry K."/>
            <person name="Miller A.N."/>
            <person name="Grigoriev I.V."/>
            <person name="Debuchy R."/>
            <person name="Gladieux P."/>
            <person name="Thoren M.H."/>
            <person name="Johannesson H."/>
        </authorList>
    </citation>
    <scope>NUCLEOTIDE SEQUENCE</scope>
    <source>
        <strain evidence="2">CBS 314.62</strain>
    </source>
</reference>
<dbReference type="Proteomes" id="UP001270362">
    <property type="component" value="Unassembled WGS sequence"/>
</dbReference>
<proteinExistence type="predicted"/>
<keyword evidence="1" id="KW-0812">Transmembrane</keyword>
<evidence type="ECO:0000256" key="1">
    <source>
        <dbReference type="SAM" id="Phobius"/>
    </source>
</evidence>
<sequence>MARVISEYPHPLHLVLLTGLGRAIAAIFLSVGASKRSPPRMSLQSEELLRNCHDRLRQQESEVLMAGSKANNYT</sequence>
<protein>
    <submittedName>
        <fullName evidence="2">Uncharacterized protein</fullName>
    </submittedName>
</protein>
<organism evidence="2 3">
    <name type="scientific">Podospora appendiculata</name>
    <dbReference type="NCBI Taxonomy" id="314037"/>
    <lineage>
        <taxon>Eukaryota</taxon>
        <taxon>Fungi</taxon>
        <taxon>Dikarya</taxon>
        <taxon>Ascomycota</taxon>
        <taxon>Pezizomycotina</taxon>
        <taxon>Sordariomycetes</taxon>
        <taxon>Sordariomycetidae</taxon>
        <taxon>Sordariales</taxon>
        <taxon>Podosporaceae</taxon>
        <taxon>Podospora</taxon>
    </lineage>
</organism>
<comment type="caution">
    <text evidence="2">The sequence shown here is derived from an EMBL/GenBank/DDBJ whole genome shotgun (WGS) entry which is preliminary data.</text>
</comment>
<reference evidence="2" key="1">
    <citation type="journal article" date="2023" name="Mol. Phylogenet. Evol.">
        <title>Genome-scale phylogeny and comparative genomics of the fungal order Sordariales.</title>
        <authorList>
            <person name="Hensen N."/>
            <person name="Bonometti L."/>
            <person name="Westerberg I."/>
            <person name="Brannstrom I.O."/>
            <person name="Guillou S."/>
            <person name="Cros-Aarteil S."/>
            <person name="Calhoun S."/>
            <person name="Haridas S."/>
            <person name="Kuo A."/>
            <person name="Mondo S."/>
            <person name="Pangilinan J."/>
            <person name="Riley R."/>
            <person name="LaButti K."/>
            <person name="Andreopoulos B."/>
            <person name="Lipzen A."/>
            <person name="Chen C."/>
            <person name="Yan M."/>
            <person name="Daum C."/>
            <person name="Ng V."/>
            <person name="Clum A."/>
            <person name="Steindorff A."/>
            <person name="Ohm R.A."/>
            <person name="Martin F."/>
            <person name="Silar P."/>
            <person name="Natvig D.O."/>
            <person name="Lalanne C."/>
            <person name="Gautier V."/>
            <person name="Ament-Velasquez S.L."/>
            <person name="Kruys A."/>
            <person name="Hutchinson M.I."/>
            <person name="Powell A.J."/>
            <person name="Barry K."/>
            <person name="Miller A.N."/>
            <person name="Grigoriev I.V."/>
            <person name="Debuchy R."/>
            <person name="Gladieux P."/>
            <person name="Hiltunen Thoren M."/>
            <person name="Johannesson H."/>
        </authorList>
    </citation>
    <scope>NUCLEOTIDE SEQUENCE</scope>
    <source>
        <strain evidence="2">CBS 314.62</strain>
    </source>
</reference>
<accession>A0AAE1CFY6</accession>
<evidence type="ECO:0000313" key="2">
    <source>
        <dbReference type="EMBL" id="KAK3692965.1"/>
    </source>
</evidence>
<dbReference type="EMBL" id="JAULSO010000001">
    <property type="protein sequence ID" value="KAK3692965.1"/>
    <property type="molecule type" value="Genomic_DNA"/>
</dbReference>
<name>A0AAE1CFY6_9PEZI</name>
<gene>
    <name evidence="2" type="ORF">B0T22DRAFT_448714</name>
</gene>
<feature type="transmembrane region" description="Helical" evidence="1">
    <location>
        <begin position="12"/>
        <end position="33"/>
    </location>
</feature>
<keyword evidence="3" id="KW-1185">Reference proteome</keyword>